<keyword evidence="4" id="KW-0624">Polysaccharide degradation</keyword>
<dbReference type="PANTHER" id="PTHR11177">
    <property type="entry name" value="CHITINASE"/>
    <property type="match status" value="1"/>
</dbReference>
<dbReference type="InterPro" id="IPR029070">
    <property type="entry name" value="Chitinase_insertion_sf"/>
</dbReference>
<dbReference type="InterPro" id="IPR001223">
    <property type="entry name" value="Glyco_hydro18_cat"/>
</dbReference>
<dbReference type="GO" id="GO:0008061">
    <property type="term" value="F:chitin binding"/>
    <property type="evidence" value="ECO:0007669"/>
    <property type="project" value="InterPro"/>
</dbReference>
<dbReference type="InterPro" id="IPR050314">
    <property type="entry name" value="Glycosyl_Hydrlase_18"/>
</dbReference>
<comment type="similarity">
    <text evidence="7">Belongs to the glycosyl hydrolase 18 family.</text>
</comment>
<dbReference type="AlphaFoldDB" id="A0A1E3A1Y0"/>
<dbReference type="InterPro" id="IPR017853">
    <property type="entry name" value="GH"/>
</dbReference>
<evidence type="ECO:0000256" key="3">
    <source>
        <dbReference type="ARBA" id="ARBA00022801"/>
    </source>
</evidence>
<keyword evidence="4" id="KW-0146">Chitin degradation</keyword>
<dbReference type="SMART" id="SM00636">
    <property type="entry name" value="Glyco_18"/>
    <property type="match status" value="1"/>
</dbReference>
<evidence type="ECO:0000256" key="4">
    <source>
        <dbReference type="ARBA" id="ARBA00023024"/>
    </source>
</evidence>
<dbReference type="GO" id="GO:0006032">
    <property type="term" value="P:chitin catabolic process"/>
    <property type="evidence" value="ECO:0007669"/>
    <property type="project" value="UniProtKB-KW"/>
</dbReference>
<gene>
    <name evidence="10" type="primary">chiA1_2</name>
    <name evidence="10" type="ORF">BEI61_05669</name>
</gene>
<comment type="catalytic activity">
    <reaction evidence="1">
        <text>Random endo-hydrolysis of N-acetyl-beta-D-glucosaminide (1-&gt;4)-beta-linkages in chitin and chitodextrins.</text>
        <dbReference type="EC" id="3.2.1.14"/>
    </reaction>
</comment>
<evidence type="ECO:0000313" key="10">
    <source>
        <dbReference type="EMBL" id="ODM02507.1"/>
    </source>
</evidence>
<feature type="chain" id="PRO_5009122613" description="chitinase" evidence="8">
    <location>
        <begin position="28"/>
        <end position="398"/>
    </location>
</feature>
<evidence type="ECO:0000259" key="9">
    <source>
        <dbReference type="PROSITE" id="PS51910"/>
    </source>
</evidence>
<sequence length="398" mass="43302">MKKKYIAHSLIAAAVLFLAGTGLRAEAAPAKLNKGDTVVGYYTNWSSDKGYNPADIPAGKLTHLNYAFAKIDPAANTIAVANPEKDLKNFEQLRNMKKKYPGLKTLISVGGWDYSTYFSVVAATEESRNQFAAGCVDFILTHGFDGVDLDWEYPVSGGPAGNINSPEDKRNFTLLLSAIRNQLNAQTQRDGKKYYLTIAGAANSNYLNKIEAQQVVGLVDHIFVMAYDMHGSWDTYSDFGAPLYNPQERSPQYKNSVHDGVQAYLNAGVPADKLVLGMPFYGYIYEGVGAAQEGRYSTFSSARSISYNSIKGTYLNNPAFSSFYHEGAAVPYLYGNGIFISYENPRSIGTKAAFARNLGLAGVGIWELSHDSAGELLESARAGLIGALQSCKKGFHCV</sequence>
<dbReference type="RefSeq" id="WP_069155018.1">
    <property type="nucleotide sequence ID" value="NZ_MCGH01000004.1"/>
</dbReference>
<evidence type="ECO:0000256" key="2">
    <source>
        <dbReference type="ARBA" id="ARBA00012729"/>
    </source>
</evidence>
<dbReference type="GO" id="GO:0008843">
    <property type="term" value="F:endochitinase activity"/>
    <property type="evidence" value="ECO:0007669"/>
    <property type="project" value="UniProtKB-EC"/>
</dbReference>
<dbReference type="Pfam" id="PF00704">
    <property type="entry name" value="Glyco_hydro_18"/>
    <property type="match status" value="1"/>
</dbReference>
<dbReference type="Gene3D" id="3.10.50.10">
    <property type="match status" value="1"/>
</dbReference>
<comment type="caution">
    <text evidence="10">The sequence shown here is derived from an EMBL/GenBank/DDBJ whole genome shotgun (WGS) entry which is preliminary data.</text>
</comment>
<reference evidence="10 11" key="1">
    <citation type="submission" date="2016-07" db="EMBL/GenBank/DDBJ databases">
        <title>Characterization of isolates of Eisenbergiella tayi derived from blood cultures, using whole genome sequencing.</title>
        <authorList>
            <person name="Burdz T."/>
            <person name="Wiebe D."/>
            <person name="Huynh C."/>
            <person name="Bernard K."/>
        </authorList>
    </citation>
    <scope>NUCLEOTIDE SEQUENCE [LARGE SCALE GENOMIC DNA]</scope>
    <source>
        <strain evidence="10 11">NML 110608</strain>
    </source>
</reference>
<feature type="domain" description="GH18" evidence="9">
    <location>
        <begin position="36"/>
        <end position="387"/>
    </location>
</feature>
<keyword evidence="8" id="KW-0732">Signal</keyword>
<dbReference type="InterPro" id="IPR001579">
    <property type="entry name" value="Glyco_hydro_18_chit_AS"/>
</dbReference>
<evidence type="ECO:0000256" key="7">
    <source>
        <dbReference type="RuleBase" id="RU004453"/>
    </source>
</evidence>
<dbReference type="EMBL" id="MCGH01000004">
    <property type="protein sequence ID" value="ODM02507.1"/>
    <property type="molecule type" value="Genomic_DNA"/>
</dbReference>
<dbReference type="Proteomes" id="UP000094067">
    <property type="component" value="Unassembled WGS sequence"/>
</dbReference>
<evidence type="ECO:0000256" key="1">
    <source>
        <dbReference type="ARBA" id="ARBA00000822"/>
    </source>
</evidence>
<dbReference type="PANTHER" id="PTHR11177:SF317">
    <property type="entry name" value="CHITINASE 12-RELATED"/>
    <property type="match status" value="1"/>
</dbReference>
<dbReference type="EC" id="3.2.1.14" evidence="2"/>
<dbReference type="CDD" id="cd06548">
    <property type="entry name" value="GH18_chitinase"/>
    <property type="match status" value="1"/>
</dbReference>
<dbReference type="GO" id="GO:0005975">
    <property type="term" value="P:carbohydrate metabolic process"/>
    <property type="evidence" value="ECO:0007669"/>
    <property type="project" value="InterPro"/>
</dbReference>
<evidence type="ECO:0000256" key="6">
    <source>
        <dbReference type="RuleBase" id="RU000489"/>
    </source>
</evidence>
<dbReference type="PATRIC" id="fig|1432052.4.peg.6297"/>
<keyword evidence="3 6" id="KW-0378">Hydrolase</keyword>
<accession>A0A1E3A1Y0</accession>
<feature type="signal peptide" evidence="8">
    <location>
        <begin position="1"/>
        <end position="27"/>
    </location>
</feature>
<dbReference type="PROSITE" id="PS01095">
    <property type="entry name" value="GH18_1"/>
    <property type="match status" value="1"/>
</dbReference>
<organism evidence="10 11">
    <name type="scientific">Eisenbergiella tayi</name>
    <dbReference type="NCBI Taxonomy" id="1432052"/>
    <lineage>
        <taxon>Bacteria</taxon>
        <taxon>Bacillati</taxon>
        <taxon>Bacillota</taxon>
        <taxon>Clostridia</taxon>
        <taxon>Lachnospirales</taxon>
        <taxon>Lachnospiraceae</taxon>
        <taxon>Eisenbergiella</taxon>
    </lineage>
</organism>
<dbReference type="Gene3D" id="3.20.20.80">
    <property type="entry name" value="Glycosidases"/>
    <property type="match status" value="1"/>
</dbReference>
<protein>
    <recommendedName>
        <fullName evidence="2">chitinase</fullName>
        <ecNumber evidence="2">3.2.1.14</ecNumber>
    </recommendedName>
</protein>
<evidence type="ECO:0000256" key="8">
    <source>
        <dbReference type="SAM" id="SignalP"/>
    </source>
</evidence>
<name>A0A1E3A1Y0_9FIRM</name>
<dbReference type="PROSITE" id="PS51910">
    <property type="entry name" value="GH18_2"/>
    <property type="match status" value="1"/>
</dbReference>
<keyword evidence="5 6" id="KW-0326">Glycosidase</keyword>
<dbReference type="InterPro" id="IPR011583">
    <property type="entry name" value="Chitinase_II/V-like_cat"/>
</dbReference>
<proteinExistence type="inferred from homology"/>
<evidence type="ECO:0000313" key="11">
    <source>
        <dbReference type="Proteomes" id="UP000094067"/>
    </source>
</evidence>
<dbReference type="SUPFAM" id="SSF51445">
    <property type="entry name" value="(Trans)glycosidases"/>
    <property type="match status" value="1"/>
</dbReference>
<evidence type="ECO:0000256" key="5">
    <source>
        <dbReference type="ARBA" id="ARBA00023295"/>
    </source>
</evidence>
<keyword evidence="4" id="KW-0119">Carbohydrate metabolism</keyword>